<reference evidence="1" key="1">
    <citation type="submission" date="2020-02" db="EMBL/GenBank/DDBJ databases">
        <title>Flavobacterium sp. genome.</title>
        <authorList>
            <person name="Jung H.S."/>
            <person name="Baek J.H."/>
            <person name="Jeon C.O."/>
        </authorList>
    </citation>
    <scope>NUCLEOTIDE SEQUENCE</scope>
    <source>
        <strain evidence="1">SE-s28</strain>
    </source>
</reference>
<comment type="caution">
    <text evidence="1">The sequence shown here is derived from an EMBL/GenBank/DDBJ whole genome shotgun (WGS) entry which is preliminary data.</text>
</comment>
<dbReference type="RefSeq" id="WP_169526591.1">
    <property type="nucleotide sequence ID" value="NZ_JAAMPU010000101.1"/>
</dbReference>
<proteinExistence type="predicted"/>
<keyword evidence="2" id="KW-1185">Reference proteome</keyword>
<gene>
    <name evidence="1" type="ORF">G6047_06085</name>
</gene>
<evidence type="ECO:0008006" key="3">
    <source>
        <dbReference type="Google" id="ProtNLM"/>
    </source>
</evidence>
<evidence type="ECO:0000313" key="1">
    <source>
        <dbReference type="EMBL" id="NMH27594.1"/>
    </source>
</evidence>
<dbReference type="PROSITE" id="PS51257">
    <property type="entry name" value="PROKAR_LIPOPROTEIN"/>
    <property type="match status" value="1"/>
</dbReference>
<name>A0A972FK98_9FLAO</name>
<protein>
    <recommendedName>
        <fullName evidence="3">SdiA-regulated family protein</fullName>
    </recommendedName>
</protein>
<accession>A0A972FK98</accession>
<evidence type="ECO:0000313" key="2">
    <source>
        <dbReference type="Proteomes" id="UP000712080"/>
    </source>
</evidence>
<dbReference type="EMBL" id="JAAMPU010000101">
    <property type="protein sequence ID" value="NMH27594.1"/>
    <property type="molecule type" value="Genomic_DNA"/>
</dbReference>
<dbReference type="Proteomes" id="UP000712080">
    <property type="component" value="Unassembled WGS sequence"/>
</dbReference>
<dbReference type="SUPFAM" id="SSF69322">
    <property type="entry name" value="Tricorn protease domain 2"/>
    <property type="match status" value="1"/>
</dbReference>
<dbReference type="AlphaFoldDB" id="A0A972FK98"/>
<organism evidence="1 2">
    <name type="scientific">Flavobacterium silvaticum</name>
    <dbReference type="NCBI Taxonomy" id="1852020"/>
    <lineage>
        <taxon>Bacteria</taxon>
        <taxon>Pseudomonadati</taxon>
        <taxon>Bacteroidota</taxon>
        <taxon>Flavobacteriia</taxon>
        <taxon>Flavobacteriales</taxon>
        <taxon>Flavobacteriaceae</taxon>
        <taxon>Flavobacterium</taxon>
    </lineage>
</organism>
<sequence length="287" mass="31932">MKRKILPLFAVLAACFQPNSPLETIGILPKELSENSAAEMIGTTLWTVQDHGNSEEIFALDLDGKIEKRIKIKGVKNNDWEELGSDKNGNLYIGDMGNNDNTRRDLAIYKIDAAGLRKESASISQKTSFYYPEQKSFPPKKSELFYDCEAFFEHDGNFYLFTKNRSKGFDGTTFLYKVPNQPGNFAAKKTGEFKTCGNFHGCAVTAADISPDGKKVLLLTADKIFLFSGFPGDDFLNGNVRQIDLKAVSQKEGAGFLDDHTIIISEEGSKKTKLYKLSLESESDTDE</sequence>